<dbReference type="CDD" id="cd02440">
    <property type="entry name" value="AdoMet_MTases"/>
    <property type="match status" value="1"/>
</dbReference>
<accession>A0A381W2Q4</accession>
<dbReference type="Gene3D" id="3.40.50.150">
    <property type="entry name" value="Vaccinia Virus protein VP39"/>
    <property type="match status" value="1"/>
</dbReference>
<dbReference type="AlphaFoldDB" id="A0A381W2Q4"/>
<dbReference type="PANTHER" id="PTHR43861:SF6">
    <property type="entry name" value="METHYLTRANSFERASE TYPE 11"/>
    <property type="match status" value="1"/>
</dbReference>
<dbReference type="InterPro" id="IPR029063">
    <property type="entry name" value="SAM-dependent_MTases_sf"/>
</dbReference>
<name>A0A381W2Q4_9ZZZZ</name>
<dbReference type="Pfam" id="PF13489">
    <property type="entry name" value="Methyltransf_23"/>
    <property type="match status" value="1"/>
</dbReference>
<gene>
    <name evidence="1" type="ORF">METZ01_LOCUS99616</name>
</gene>
<sequence>MSRIESYYNDFYRDLSIIDEAANHFNKIESLLPNLNGEETFLDIGCGHGGVCSELINKGFNVSGIEINDEAIDSLKSKGFKTYHRDITKPLNINYKFDIILILDVLEHLFDPLHLLNEAKNITKPNGYIIVTIPLYFDIIDRLKILFTGSIISMDNLCYGKDIYLKFRSYNYDHIRFFRPKDIFEIGENLDLFVDKIEFTSATYMGESIFLKYLFKIIANKYTVNFNPNLLAHAMKIRWKVR</sequence>
<reference evidence="1" key="1">
    <citation type="submission" date="2018-05" db="EMBL/GenBank/DDBJ databases">
        <authorList>
            <person name="Lanie J.A."/>
            <person name="Ng W.-L."/>
            <person name="Kazmierczak K.M."/>
            <person name="Andrzejewski T.M."/>
            <person name="Davidsen T.M."/>
            <person name="Wayne K.J."/>
            <person name="Tettelin H."/>
            <person name="Glass J.I."/>
            <person name="Rusch D."/>
            <person name="Podicherti R."/>
            <person name="Tsui H.-C.T."/>
            <person name="Winkler M.E."/>
        </authorList>
    </citation>
    <scope>NUCLEOTIDE SEQUENCE</scope>
</reference>
<evidence type="ECO:0008006" key="2">
    <source>
        <dbReference type="Google" id="ProtNLM"/>
    </source>
</evidence>
<dbReference type="PANTHER" id="PTHR43861">
    <property type="entry name" value="TRANS-ACONITATE 2-METHYLTRANSFERASE-RELATED"/>
    <property type="match status" value="1"/>
</dbReference>
<evidence type="ECO:0000313" key="1">
    <source>
        <dbReference type="EMBL" id="SVA46762.1"/>
    </source>
</evidence>
<protein>
    <recommendedName>
        <fullName evidence="2">Methyltransferase type 11 domain-containing protein</fullName>
    </recommendedName>
</protein>
<dbReference type="SUPFAM" id="SSF53335">
    <property type="entry name" value="S-adenosyl-L-methionine-dependent methyltransferases"/>
    <property type="match status" value="1"/>
</dbReference>
<organism evidence="1">
    <name type="scientific">marine metagenome</name>
    <dbReference type="NCBI Taxonomy" id="408172"/>
    <lineage>
        <taxon>unclassified sequences</taxon>
        <taxon>metagenomes</taxon>
        <taxon>ecological metagenomes</taxon>
    </lineage>
</organism>
<proteinExistence type="predicted"/>
<dbReference type="EMBL" id="UINC01010520">
    <property type="protein sequence ID" value="SVA46762.1"/>
    <property type="molecule type" value="Genomic_DNA"/>
</dbReference>